<evidence type="ECO:0000313" key="1">
    <source>
        <dbReference type="EMBL" id="KAJ3653862.1"/>
    </source>
</evidence>
<sequence>MEAAFSRLRWPTLERLGFIYYSDLVDWLLCTNIEYLMGWQRGLDESEAISINYVMKISTGMRDVDHRSAVTRKAQRALQHLFSSNLLKILIRTPSHKTALLMLILRPVWRFFSASP</sequence>
<gene>
    <name evidence="1" type="ORF">Zmor_013093</name>
</gene>
<dbReference type="Proteomes" id="UP001168821">
    <property type="component" value="Unassembled WGS sequence"/>
</dbReference>
<reference evidence="1" key="1">
    <citation type="journal article" date="2023" name="G3 (Bethesda)">
        <title>Whole genome assemblies of Zophobas morio and Tenebrio molitor.</title>
        <authorList>
            <person name="Kaur S."/>
            <person name="Stinson S.A."/>
            <person name="diCenzo G.C."/>
        </authorList>
    </citation>
    <scope>NUCLEOTIDE SEQUENCE</scope>
    <source>
        <strain evidence="1">QUZm001</strain>
    </source>
</reference>
<protein>
    <submittedName>
        <fullName evidence="1">Uncharacterized protein</fullName>
    </submittedName>
</protein>
<comment type="caution">
    <text evidence="1">The sequence shown here is derived from an EMBL/GenBank/DDBJ whole genome shotgun (WGS) entry which is preliminary data.</text>
</comment>
<dbReference type="EMBL" id="JALNTZ010000004">
    <property type="protein sequence ID" value="KAJ3653862.1"/>
    <property type="molecule type" value="Genomic_DNA"/>
</dbReference>
<organism evidence="1 2">
    <name type="scientific">Zophobas morio</name>
    <dbReference type="NCBI Taxonomy" id="2755281"/>
    <lineage>
        <taxon>Eukaryota</taxon>
        <taxon>Metazoa</taxon>
        <taxon>Ecdysozoa</taxon>
        <taxon>Arthropoda</taxon>
        <taxon>Hexapoda</taxon>
        <taxon>Insecta</taxon>
        <taxon>Pterygota</taxon>
        <taxon>Neoptera</taxon>
        <taxon>Endopterygota</taxon>
        <taxon>Coleoptera</taxon>
        <taxon>Polyphaga</taxon>
        <taxon>Cucujiformia</taxon>
        <taxon>Tenebrionidae</taxon>
        <taxon>Zophobas</taxon>
    </lineage>
</organism>
<evidence type="ECO:0000313" key="2">
    <source>
        <dbReference type="Proteomes" id="UP001168821"/>
    </source>
</evidence>
<keyword evidence="2" id="KW-1185">Reference proteome</keyword>
<name>A0AA38IH44_9CUCU</name>
<proteinExistence type="predicted"/>
<accession>A0AA38IH44</accession>
<dbReference type="AlphaFoldDB" id="A0AA38IH44"/>